<comment type="caution">
    <text evidence="1">The sequence shown here is derived from an EMBL/GenBank/DDBJ whole genome shotgun (WGS) entry which is preliminary data.</text>
</comment>
<evidence type="ECO:0000313" key="1">
    <source>
        <dbReference type="EMBL" id="SNX83425.1"/>
    </source>
</evidence>
<reference evidence="1" key="1">
    <citation type="submission" date="2023-10" db="EMBL/GenBank/DDBJ databases">
        <authorList>
            <person name="Guldener U."/>
        </authorList>
    </citation>
    <scope>NUCLEOTIDE SEQUENCE</scope>
    <source>
        <strain evidence="1">Mp4</strain>
    </source>
</reference>
<keyword evidence="2" id="KW-1185">Reference proteome</keyword>
<gene>
    <name evidence="1" type="ORF">MEPE_02132</name>
</gene>
<organism evidence="1 2">
    <name type="scientific">Melanopsichium pennsylvanicum</name>
    <dbReference type="NCBI Taxonomy" id="63383"/>
    <lineage>
        <taxon>Eukaryota</taxon>
        <taxon>Fungi</taxon>
        <taxon>Dikarya</taxon>
        <taxon>Basidiomycota</taxon>
        <taxon>Ustilaginomycotina</taxon>
        <taxon>Ustilaginomycetes</taxon>
        <taxon>Ustilaginales</taxon>
        <taxon>Ustilaginaceae</taxon>
        <taxon>Melanopsichium</taxon>
    </lineage>
</organism>
<accession>A0AAJ4XJR2</accession>
<evidence type="ECO:0000313" key="2">
    <source>
        <dbReference type="Proteomes" id="UP001294444"/>
    </source>
</evidence>
<protein>
    <submittedName>
        <fullName evidence="1">Uncharacterized protein</fullName>
    </submittedName>
</protein>
<proteinExistence type="predicted"/>
<name>A0AAJ4XJR2_9BASI</name>
<dbReference type="Proteomes" id="UP001294444">
    <property type="component" value="Unassembled WGS sequence"/>
</dbReference>
<dbReference type="EMBL" id="OAPG01000003">
    <property type="protein sequence ID" value="SNX83425.1"/>
    <property type="molecule type" value="Genomic_DNA"/>
</dbReference>
<sequence>MHPKHPQYAGKSVHVKPRSPEAAITLYSSLGNDDNGKIAIGSHIKPIESHSVVCTKQLSWLDQCLGSRTADLENQAQKVFPITTQHDAVNIP</sequence>
<dbReference type="AlphaFoldDB" id="A0AAJ4XJR2"/>